<accession>A0A644U3L1</accession>
<proteinExistence type="inferred from homology"/>
<dbReference type="EMBL" id="VSSQ01000067">
    <property type="protein sequence ID" value="MPL72661.1"/>
    <property type="molecule type" value="Genomic_DNA"/>
</dbReference>
<dbReference type="GO" id="GO:0036430">
    <property type="term" value="F:CMP kinase activity"/>
    <property type="evidence" value="ECO:0007669"/>
    <property type="project" value="RHEA"/>
</dbReference>
<dbReference type="InterPro" id="IPR011892">
    <property type="entry name" value="Cyt_kin_arch"/>
</dbReference>
<evidence type="ECO:0000256" key="6">
    <source>
        <dbReference type="ARBA" id="ARBA00022741"/>
    </source>
</evidence>
<comment type="similarity">
    <text evidence="2">Belongs to the cytidylate kinase family. Type 2 subfamily.</text>
</comment>
<evidence type="ECO:0000256" key="2">
    <source>
        <dbReference type="ARBA" id="ARBA00011005"/>
    </source>
</evidence>
<name>A0A644U3L1_9ZZZZ</name>
<dbReference type="CDD" id="cd02020">
    <property type="entry name" value="CMPK"/>
    <property type="match status" value="1"/>
</dbReference>
<evidence type="ECO:0000256" key="1">
    <source>
        <dbReference type="ARBA" id="ARBA00004496"/>
    </source>
</evidence>
<dbReference type="InterPro" id="IPR011994">
    <property type="entry name" value="Cytidylate_kinase_dom"/>
</dbReference>
<dbReference type="Pfam" id="PF13189">
    <property type="entry name" value="Cytidylate_kin2"/>
    <property type="match status" value="1"/>
</dbReference>
<evidence type="ECO:0000256" key="3">
    <source>
        <dbReference type="ARBA" id="ARBA00012906"/>
    </source>
</evidence>
<dbReference type="Gene3D" id="3.40.50.300">
    <property type="entry name" value="P-loop containing nucleotide triphosphate hydrolases"/>
    <property type="match status" value="1"/>
</dbReference>
<evidence type="ECO:0000256" key="8">
    <source>
        <dbReference type="ARBA" id="ARBA00022840"/>
    </source>
</evidence>
<dbReference type="InterPro" id="IPR027417">
    <property type="entry name" value="P-loop_NTPase"/>
</dbReference>
<dbReference type="EC" id="2.7.4.25" evidence="3"/>
<evidence type="ECO:0000313" key="11">
    <source>
        <dbReference type="EMBL" id="MPL72661.1"/>
    </source>
</evidence>
<sequence length="177" mass="19564">MRITISGSPGSGTTTLGRSIAEKYGYRYVSAGEVFRGLAKERNMDLAAFGKIAENDPAIDLEIDARQKEIGESSDDIVLEGRLAGWMVENADLKVLLCASPECRSTRIAAREGLTEDQAYELTVEREACEAGRYMEYYEIDILDFSPYDLILNSETFRADELFAVVDAAVSSILKRA</sequence>
<evidence type="ECO:0000256" key="9">
    <source>
        <dbReference type="ARBA" id="ARBA00047615"/>
    </source>
</evidence>
<evidence type="ECO:0000256" key="4">
    <source>
        <dbReference type="ARBA" id="ARBA00022490"/>
    </source>
</evidence>
<dbReference type="HAMAP" id="MF_00239">
    <property type="entry name" value="Cytidyl_kinase_type2"/>
    <property type="match status" value="1"/>
</dbReference>
<comment type="caution">
    <text evidence="11">The sequence shown here is derived from an EMBL/GenBank/DDBJ whole genome shotgun (WGS) entry which is preliminary data.</text>
</comment>
<dbReference type="GO" id="GO:0005737">
    <property type="term" value="C:cytoplasm"/>
    <property type="evidence" value="ECO:0007669"/>
    <property type="project" value="UniProtKB-SubCell"/>
</dbReference>
<dbReference type="GO" id="GO:0036431">
    <property type="term" value="F:dCMP kinase activity"/>
    <property type="evidence" value="ECO:0007669"/>
    <property type="project" value="InterPro"/>
</dbReference>
<keyword evidence="6" id="KW-0547">Nucleotide-binding</keyword>
<keyword evidence="7 11" id="KW-0418">Kinase</keyword>
<keyword evidence="4" id="KW-0963">Cytoplasm</keyword>
<protein>
    <recommendedName>
        <fullName evidence="3">(d)CMP kinase</fullName>
        <ecNumber evidence="3">2.7.4.25</ecNumber>
    </recommendedName>
</protein>
<comment type="subcellular location">
    <subcellularLocation>
        <location evidence="1">Cytoplasm</location>
    </subcellularLocation>
</comment>
<keyword evidence="8" id="KW-0067">ATP-binding</keyword>
<dbReference type="AlphaFoldDB" id="A0A644U3L1"/>
<evidence type="ECO:0000256" key="10">
    <source>
        <dbReference type="ARBA" id="ARBA00048478"/>
    </source>
</evidence>
<organism evidence="11">
    <name type="scientific">bioreactor metagenome</name>
    <dbReference type="NCBI Taxonomy" id="1076179"/>
    <lineage>
        <taxon>unclassified sequences</taxon>
        <taxon>metagenomes</taxon>
        <taxon>ecological metagenomes</taxon>
    </lineage>
</organism>
<evidence type="ECO:0000256" key="5">
    <source>
        <dbReference type="ARBA" id="ARBA00022679"/>
    </source>
</evidence>
<dbReference type="SUPFAM" id="SSF52540">
    <property type="entry name" value="P-loop containing nucleoside triphosphate hydrolases"/>
    <property type="match status" value="1"/>
</dbReference>
<evidence type="ECO:0000256" key="7">
    <source>
        <dbReference type="ARBA" id="ARBA00022777"/>
    </source>
</evidence>
<reference evidence="11" key="1">
    <citation type="submission" date="2019-08" db="EMBL/GenBank/DDBJ databases">
        <authorList>
            <person name="Kucharzyk K."/>
            <person name="Murdoch R.W."/>
            <person name="Higgins S."/>
            <person name="Loffler F."/>
        </authorList>
    </citation>
    <scope>NUCLEOTIDE SEQUENCE</scope>
</reference>
<comment type="catalytic activity">
    <reaction evidence="10">
        <text>CMP + ATP = CDP + ADP</text>
        <dbReference type="Rhea" id="RHEA:11600"/>
        <dbReference type="ChEBI" id="CHEBI:30616"/>
        <dbReference type="ChEBI" id="CHEBI:58069"/>
        <dbReference type="ChEBI" id="CHEBI:60377"/>
        <dbReference type="ChEBI" id="CHEBI:456216"/>
        <dbReference type="EC" id="2.7.4.25"/>
    </reaction>
</comment>
<keyword evidence="5 11" id="KW-0808">Transferase</keyword>
<comment type="catalytic activity">
    <reaction evidence="9">
        <text>dCMP + ATP = dCDP + ADP</text>
        <dbReference type="Rhea" id="RHEA:25094"/>
        <dbReference type="ChEBI" id="CHEBI:30616"/>
        <dbReference type="ChEBI" id="CHEBI:57566"/>
        <dbReference type="ChEBI" id="CHEBI:58593"/>
        <dbReference type="ChEBI" id="CHEBI:456216"/>
        <dbReference type="EC" id="2.7.4.25"/>
    </reaction>
</comment>
<gene>
    <name evidence="11" type="primary">cmk_8</name>
    <name evidence="11" type="ORF">SDC9_18449</name>
</gene>
<dbReference type="NCBIfam" id="TIGR02173">
    <property type="entry name" value="cyt_kin_arch"/>
    <property type="match status" value="1"/>
</dbReference>
<dbReference type="GO" id="GO:0005524">
    <property type="term" value="F:ATP binding"/>
    <property type="evidence" value="ECO:0007669"/>
    <property type="project" value="UniProtKB-KW"/>
</dbReference>